<dbReference type="EMBL" id="CAJVPI010002402">
    <property type="protein sequence ID" value="CAG8642707.1"/>
    <property type="molecule type" value="Genomic_DNA"/>
</dbReference>
<keyword evidence="2" id="KW-1185">Reference proteome</keyword>
<gene>
    <name evidence="1" type="ORF">PBRASI_LOCUS9860</name>
</gene>
<accession>A0A9N9GY22</accession>
<sequence>MDLVVYILMEKVVVHQERNLQQIYSGVEKPEWIKSFKSEWKKLSGQPINHRFGSMDMRMPILSNQLCKHQKGILQPPFLMETVASTDTNIYITPNIGQLADANNNITSNVKTIIDVLHLTK</sequence>
<organism evidence="1 2">
    <name type="scientific">Paraglomus brasilianum</name>
    <dbReference type="NCBI Taxonomy" id="144538"/>
    <lineage>
        <taxon>Eukaryota</taxon>
        <taxon>Fungi</taxon>
        <taxon>Fungi incertae sedis</taxon>
        <taxon>Mucoromycota</taxon>
        <taxon>Glomeromycotina</taxon>
        <taxon>Glomeromycetes</taxon>
        <taxon>Paraglomerales</taxon>
        <taxon>Paraglomeraceae</taxon>
        <taxon>Paraglomus</taxon>
    </lineage>
</organism>
<evidence type="ECO:0000313" key="2">
    <source>
        <dbReference type="Proteomes" id="UP000789739"/>
    </source>
</evidence>
<dbReference type="Proteomes" id="UP000789739">
    <property type="component" value="Unassembled WGS sequence"/>
</dbReference>
<protein>
    <submittedName>
        <fullName evidence="1">5010_t:CDS:1</fullName>
    </submittedName>
</protein>
<dbReference type="AlphaFoldDB" id="A0A9N9GY22"/>
<name>A0A9N9GY22_9GLOM</name>
<proteinExistence type="predicted"/>
<comment type="caution">
    <text evidence="1">The sequence shown here is derived from an EMBL/GenBank/DDBJ whole genome shotgun (WGS) entry which is preliminary data.</text>
</comment>
<evidence type="ECO:0000313" key="1">
    <source>
        <dbReference type="EMBL" id="CAG8642707.1"/>
    </source>
</evidence>
<dbReference type="OrthoDB" id="2440385at2759"/>
<reference evidence="1" key="1">
    <citation type="submission" date="2021-06" db="EMBL/GenBank/DDBJ databases">
        <authorList>
            <person name="Kallberg Y."/>
            <person name="Tangrot J."/>
            <person name="Rosling A."/>
        </authorList>
    </citation>
    <scope>NUCLEOTIDE SEQUENCE</scope>
    <source>
        <strain evidence="1">BR232B</strain>
    </source>
</reference>